<dbReference type="PANTHER" id="PTHR34501">
    <property type="entry name" value="PROTEIN YDDL-RELATED"/>
    <property type="match status" value="1"/>
</dbReference>
<evidence type="ECO:0000256" key="10">
    <source>
        <dbReference type="ARBA" id="ARBA00023237"/>
    </source>
</evidence>
<dbReference type="SUPFAM" id="SSF56935">
    <property type="entry name" value="Porins"/>
    <property type="match status" value="1"/>
</dbReference>
<dbReference type="AlphaFoldDB" id="A0A437RAF0"/>
<dbReference type="CDD" id="cd00342">
    <property type="entry name" value="gram_neg_porins"/>
    <property type="match status" value="1"/>
</dbReference>
<keyword evidence="5" id="KW-0812">Transmembrane</keyword>
<evidence type="ECO:0000256" key="9">
    <source>
        <dbReference type="ARBA" id="ARBA00023136"/>
    </source>
</evidence>
<keyword evidence="3" id="KW-0813">Transport</keyword>
<feature type="chain" id="PRO_5018977939" evidence="11">
    <location>
        <begin position="22"/>
        <end position="357"/>
    </location>
</feature>
<dbReference type="InterPro" id="IPR023614">
    <property type="entry name" value="Porin_dom_sf"/>
</dbReference>
<dbReference type="GO" id="GO:0046930">
    <property type="term" value="C:pore complex"/>
    <property type="evidence" value="ECO:0007669"/>
    <property type="project" value="UniProtKB-KW"/>
</dbReference>
<dbReference type="EMBL" id="SACR01000006">
    <property type="protein sequence ID" value="RVU43786.1"/>
    <property type="molecule type" value="Genomic_DNA"/>
</dbReference>
<dbReference type="InterPro" id="IPR050298">
    <property type="entry name" value="Gram-neg_bact_OMP"/>
</dbReference>
<keyword evidence="9" id="KW-0472">Membrane</keyword>
<keyword evidence="6 11" id="KW-0732">Signal</keyword>
<reference evidence="13 14" key="1">
    <citation type="submission" date="2019-01" db="EMBL/GenBank/DDBJ databases">
        <authorList>
            <person name="Chen W.-M."/>
        </authorList>
    </citation>
    <scope>NUCLEOTIDE SEQUENCE [LARGE SCALE GENOMIC DNA]</scope>
    <source>
        <strain evidence="13 14">KYPY4</strain>
    </source>
</reference>
<evidence type="ECO:0000256" key="3">
    <source>
        <dbReference type="ARBA" id="ARBA00022448"/>
    </source>
</evidence>
<dbReference type="GO" id="GO:0006811">
    <property type="term" value="P:monoatomic ion transport"/>
    <property type="evidence" value="ECO:0007669"/>
    <property type="project" value="UniProtKB-KW"/>
</dbReference>
<dbReference type="Gene3D" id="2.40.160.10">
    <property type="entry name" value="Porin"/>
    <property type="match status" value="1"/>
</dbReference>
<dbReference type="GO" id="GO:0009279">
    <property type="term" value="C:cell outer membrane"/>
    <property type="evidence" value="ECO:0007669"/>
    <property type="project" value="UniProtKB-SubCell"/>
</dbReference>
<dbReference type="Proteomes" id="UP000285575">
    <property type="component" value="Unassembled WGS sequence"/>
</dbReference>
<evidence type="ECO:0000313" key="13">
    <source>
        <dbReference type="EMBL" id="RVU43786.1"/>
    </source>
</evidence>
<gene>
    <name evidence="13" type="ORF">EOE66_19125</name>
</gene>
<evidence type="ECO:0000256" key="5">
    <source>
        <dbReference type="ARBA" id="ARBA00022692"/>
    </source>
</evidence>
<organism evidence="13 14">
    <name type="scientific">Rubrivivax rivuli</name>
    <dbReference type="NCBI Taxonomy" id="1862385"/>
    <lineage>
        <taxon>Bacteria</taxon>
        <taxon>Pseudomonadati</taxon>
        <taxon>Pseudomonadota</taxon>
        <taxon>Betaproteobacteria</taxon>
        <taxon>Burkholderiales</taxon>
        <taxon>Sphaerotilaceae</taxon>
        <taxon>Rubrivivax</taxon>
    </lineage>
</organism>
<keyword evidence="7" id="KW-0406">Ion transport</keyword>
<dbReference type="InterPro" id="IPR033900">
    <property type="entry name" value="Gram_neg_porin_domain"/>
</dbReference>
<proteinExistence type="predicted"/>
<dbReference type="PANTHER" id="PTHR34501:SF9">
    <property type="entry name" value="MAJOR OUTER MEMBRANE PROTEIN P.IA"/>
    <property type="match status" value="1"/>
</dbReference>
<dbReference type="Pfam" id="PF13609">
    <property type="entry name" value="Porin_4"/>
    <property type="match status" value="1"/>
</dbReference>
<evidence type="ECO:0000256" key="6">
    <source>
        <dbReference type="ARBA" id="ARBA00022729"/>
    </source>
</evidence>
<keyword evidence="8" id="KW-0626">Porin</keyword>
<comment type="caution">
    <text evidence="13">The sequence shown here is derived from an EMBL/GenBank/DDBJ whole genome shotgun (WGS) entry which is preliminary data.</text>
</comment>
<name>A0A437RAF0_9BURK</name>
<comment type="subcellular location">
    <subcellularLocation>
        <location evidence="1">Cell outer membrane</location>
        <topology evidence="1">Multi-pass membrane protein</topology>
    </subcellularLocation>
</comment>
<evidence type="ECO:0000256" key="7">
    <source>
        <dbReference type="ARBA" id="ARBA00023065"/>
    </source>
</evidence>
<evidence type="ECO:0000256" key="4">
    <source>
        <dbReference type="ARBA" id="ARBA00022452"/>
    </source>
</evidence>
<evidence type="ECO:0000256" key="8">
    <source>
        <dbReference type="ARBA" id="ARBA00023114"/>
    </source>
</evidence>
<accession>A0A437RAF0</accession>
<evidence type="ECO:0000313" key="14">
    <source>
        <dbReference type="Proteomes" id="UP000285575"/>
    </source>
</evidence>
<evidence type="ECO:0000259" key="12">
    <source>
        <dbReference type="Pfam" id="PF13609"/>
    </source>
</evidence>
<comment type="subunit">
    <text evidence="2">Homotrimer.</text>
</comment>
<sequence>MKHSLRPVAAALLGLSAAALALPAAAQSTVQLSGIADAAARSVSNQGRGSVKSLVSGSNNTSRLVVRGTEDLGGGLSASFWLEHGIALDTGTSTAAGFWDRRSTLSLSGKSLGEVRMGRDYVPTYLNWVRFDPFSHVGVAGSNNSVSATPLGPIRSAFGSNANTTVRANDTLQYHLPGGLGGIDGQVMLGAGEGAGNKVIGARLGYVAGPLSLSAARVQTENANTSTGKFIDTAIGGTWNLGFLRANAVWRQFKQNQSKQTNLMLSGTVPVSTGEVKFSMIRVDLDGRVGTTSIDPNGSTHLGLGYVHTLSKRSALYGTCSRISNRGAATYQVPGGPAGLAGGGRSTGYELGMRHNF</sequence>
<feature type="signal peptide" evidence="11">
    <location>
        <begin position="1"/>
        <end position="21"/>
    </location>
</feature>
<keyword evidence="4" id="KW-1134">Transmembrane beta strand</keyword>
<dbReference type="GO" id="GO:0015288">
    <property type="term" value="F:porin activity"/>
    <property type="evidence" value="ECO:0007669"/>
    <property type="project" value="UniProtKB-KW"/>
</dbReference>
<feature type="domain" description="Porin" evidence="12">
    <location>
        <begin position="16"/>
        <end position="327"/>
    </location>
</feature>
<protein>
    <submittedName>
        <fullName evidence="13">Porin</fullName>
    </submittedName>
</protein>
<evidence type="ECO:0000256" key="2">
    <source>
        <dbReference type="ARBA" id="ARBA00011233"/>
    </source>
</evidence>
<dbReference type="RefSeq" id="WP_128230345.1">
    <property type="nucleotide sequence ID" value="NZ_SACR01000006.1"/>
</dbReference>
<evidence type="ECO:0000256" key="1">
    <source>
        <dbReference type="ARBA" id="ARBA00004571"/>
    </source>
</evidence>
<keyword evidence="14" id="KW-1185">Reference proteome</keyword>
<dbReference type="OrthoDB" id="6975458at2"/>
<evidence type="ECO:0000256" key="11">
    <source>
        <dbReference type="SAM" id="SignalP"/>
    </source>
</evidence>
<keyword evidence="10" id="KW-0998">Cell outer membrane</keyword>